<protein>
    <submittedName>
        <fullName evidence="1">Uncharacterized protein</fullName>
    </submittedName>
</protein>
<proteinExistence type="predicted"/>
<dbReference type="AlphaFoldDB" id="A0AAV7H6N5"/>
<evidence type="ECO:0000313" key="1">
    <source>
        <dbReference type="EMBL" id="KAH0464226.1"/>
    </source>
</evidence>
<name>A0AAV7H6N5_DENCH</name>
<keyword evidence="2" id="KW-1185">Reference proteome</keyword>
<reference evidence="1 2" key="1">
    <citation type="journal article" date="2021" name="Hortic Res">
        <title>Chromosome-scale assembly of the Dendrobium chrysotoxum genome enhances the understanding of orchid evolution.</title>
        <authorList>
            <person name="Zhang Y."/>
            <person name="Zhang G.Q."/>
            <person name="Zhang D."/>
            <person name="Liu X.D."/>
            <person name="Xu X.Y."/>
            <person name="Sun W.H."/>
            <person name="Yu X."/>
            <person name="Zhu X."/>
            <person name="Wang Z.W."/>
            <person name="Zhao X."/>
            <person name="Zhong W.Y."/>
            <person name="Chen H."/>
            <person name="Yin W.L."/>
            <person name="Huang T."/>
            <person name="Niu S.C."/>
            <person name="Liu Z.J."/>
        </authorList>
    </citation>
    <scope>NUCLEOTIDE SEQUENCE [LARGE SCALE GENOMIC DNA]</scope>
    <source>
        <strain evidence="1">Lindl</strain>
    </source>
</reference>
<dbReference type="EMBL" id="JAGFBR010000007">
    <property type="protein sequence ID" value="KAH0464226.1"/>
    <property type="molecule type" value="Genomic_DNA"/>
</dbReference>
<accession>A0AAV7H6N5</accession>
<dbReference type="Proteomes" id="UP000775213">
    <property type="component" value="Unassembled WGS sequence"/>
</dbReference>
<gene>
    <name evidence="1" type="ORF">IEQ34_007012</name>
</gene>
<comment type="caution">
    <text evidence="1">The sequence shown here is derived from an EMBL/GenBank/DDBJ whole genome shotgun (WGS) entry which is preliminary data.</text>
</comment>
<organism evidence="1 2">
    <name type="scientific">Dendrobium chrysotoxum</name>
    <name type="common">Orchid</name>
    <dbReference type="NCBI Taxonomy" id="161865"/>
    <lineage>
        <taxon>Eukaryota</taxon>
        <taxon>Viridiplantae</taxon>
        <taxon>Streptophyta</taxon>
        <taxon>Embryophyta</taxon>
        <taxon>Tracheophyta</taxon>
        <taxon>Spermatophyta</taxon>
        <taxon>Magnoliopsida</taxon>
        <taxon>Liliopsida</taxon>
        <taxon>Asparagales</taxon>
        <taxon>Orchidaceae</taxon>
        <taxon>Epidendroideae</taxon>
        <taxon>Malaxideae</taxon>
        <taxon>Dendrobiinae</taxon>
        <taxon>Dendrobium</taxon>
    </lineage>
</organism>
<sequence>MSSNGLSACLMFRSFPRIFGHSAPLKNTDLIIINASKLSGIRFTEPNSRTPFSNGTRTIV</sequence>
<evidence type="ECO:0000313" key="2">
    <source>
        <dbReference type="Proteomes" id="UP000775213"/>
    </source>
</evidence>